<name>A0A4U1C6U7_9SPHI</name>
<organism evidence="1 2">
    <name type="scientific">Pedobacter cryotolerans</name>
    <dbReference type="NCBI Taxonomy" id="2571270"/>
    <lineage>
        <taxon>Bacteria</taxon>
        <taxon>Pseudomonadati</taxon>
        <taxon>Bacteroidota</taxon>
        <taxon>Sphingobacteriia</taxon>
        <taxon>Sphingobacteriales</taxon>
        <taxon>Sphingobacteriaceae</taxon>
        <taxon>Pedobacter</taxon>
    </lineage>
</organism>
<gene>
    <name evidence="1" type="ORF">FA045_08245</name>
</gene>
<dbReference type="Proteomes" id="UP000310477">
    <property type="component" value="Unassembled WGS sequence"/>
</dbReference>
<protein>
    <submittedName>
        <fullName evidence="1">Uncharacterized protein</fullName>
    </submittedName>
</protein>
<comment type="caution">
    <text evidence="1">The sequence shown here is derived from an EMBL/GenBank/DDBJ whole genome shotgun (WGS) entry which is preliminary data.</text>
</comment>
<evidence type="ECO:0000313" key="1">
    <source>
        <dbReference type="EMBL" id="TKC01225.1"/>
    </source>
</evidence>
<dbReference type="EMBL" id="SWBO01000004">
    <property type="protein sequence ID" value="TKC01225.1"/>
    <property type="molecule type" value="Genomic_DNA"/>
</dbReference>
<sequence>MQNNNVKNQNQQLPIKVAAVKFPFNPEAKSALSKERINEINHMCLRAEINDKSFDGIKVDENTLLIEAFGLQEVFEQISYIGSRTDFYYHIDEAFKLLMKERPDDRVRVLDNYQSLTAMFRVVEKQHEYINNKLHEVNVLINDVNKLDSEMMKGGASC</sequence>
<evidence type="ECO:0000313" key="2">
    <source>
        <dbReference type="Proteomes" id="UP000310477"/>
    </source>
</evidence>
<accession>A0A4U1C6U7</accession>
<reference evidence="1 2" key="1">
    <citation type="submission" date="2019-04" db="EMBL/GenBank/DDBJ databases">
        <title>Pedobacter sp. AR-2-6 sp. nov., isolated from Arctic soil.</title>
        <authorList>
            <person name="Dahal R.H."/>
            <person name="Kim D.-U."/>
        </authorList>
    </citation>
    <scope>NUCLEOTIDE SEQUENCE [LARGE SCALE GENOMIC DNA]</scope>
    <source>
        <strain evidence="1 2">AR-2-6</strain>
    </source>
</reference>
<proteinExistence type="predicted"/>
<dbReference type="RefSeq" id="WP_136876406.1">
    <property type="nucleotide sequence ID" value="NZ_SWBO01000004.1"/>
</dbReference>
<keyword evidence="2" id="KW-1185">Reference proteome</keyword>
<dbReference type="AlphaFoldDB" id="A0A4U1C6U7"/>